<comment type="caution">
    <text evidence="2">The sequence shown here is derived from an EMBL/GenBank/DDBJ whole genome shotgun (WGS) entry which is preliminary data.</text>
</comment>
<dbReference type="EMBL" id="CAOF01000179">
    <property type="protein sequence ID" value="CCO49445.1"/>
    <property type="molecule type" value="Genomic_DNA"/>
</dbReference>
<name>A0AAV2VXY0_9VIBR</name>
<protein>
    <submittedName>
        <fullName evidence="2">Uncharacterized protein</fullName>
    </submittedName>
</protein>
<gene>
    <name evidence="2" type="ORF">VIBNISOn1_830001</name>
</gene>
<proteinExistence type="predicted"/>
<accession>A0AAV2VXY0</accession>
<feature type="region of interest" description="Disordered" evidence="1">
    <location>
        <begin position="1"/>
        <end position="29"/>
    </location>
</feature>
<evidence type="ECO:0000256" key="1">
    <source>
        <dbReference type="SAM" id="MobiDB-lite"/>
    </source>
</evidence>
<evidence type="ECO:0000313" key="2">
    <source>
        <dbReference type="EMBL" id="CCO49445.1"/>
    </source>
</evidence>
<feature type="compositionally biased region" description="Polar residues" evidence="1">
    <location>
        <begin position="11"/>
        <end position="21"/>
    </location>
</feature>
<dbReference type="AlphaFoldDB" id="A0AAV2VXY0"/>
<sequence length="65" mass="7474">MSSEEEGQERSPAQLSQQDNAEQVDPKIRQLEQIQQQGDAGNLLRAQMILQERQNPAPQRSEQTW</sequence>
<reference evidence="2 3" key="1">
    <citation type="journal article" date="2013" name="ISME J.">
        <title>Comparative genomics of pathogenic lineages of Vibrio nigripulchritudo identifies virulence-associated traits.</title>
        <authorList>
            <person name="Goudenege D."/>
            <person name="Labreuche Y."/>
            <person name="Krin E."/>
            <person name="Ansquer D."/>
            <person name="Mangenot S."/>
            <person name="Calteau A."/>
            <person name="Medigue C."/>
            <person name="Mazel D."/>
            <person name="Polz M.F."/>
            <person name="Le Roux F."/>
        </authorList>
    </citation>
    <scope>NUCLEOTIDE SEQUENCE [LARGE SCALE GENOMIC DNA]</scope>
    <source>
        <strain evidence="2 3">SOn1</strain>
    </source>
</reference>
<organism evidence="2 3">
    <name type="scientific">Vibrio nigripulchritudo SOn1</name>
    <dbReference type="NCBI Taxonomy" id="1238450"/>
    <lineage>
        <taxon>Bacteria</taxon>
        <taxon>Pseudomonadati</taxon>
        <taxon>Pseudomonadota</taxon>
        <taxon>Gammaproteobacteria</taxon>
        <taxon>Vibrionales</taxon>
        <taxon>Vibrionaceae</taxon>
        <taxon>Vibrio</taxon>
    </lineage>
</organism>
<dbReference type="Proteomes" id="UP000018211">
    <property type="component" value="Unassembled WGS sequence"/>
</dbReference>
<evidence type="ECO:0000313" key="3">
    <source>
        <dbReference type="Proteomes" id="UP000018211"/>
    </source>
</evidence>